<dbReference type="SMART" id="SM00479">
    <property type="entry name" value="EXOIII"/>
    <property type="match status" value="1"/>
</dbReference>
<proteinExistence type="predicted"/>
<dbReference type="Pfam" id="PF00929">
    <property type="entry name" value="RNase_T"/>
    <property type="match status" value="1"/>
</dbReference>
<keyword evidence="2" id="KW-0378">Hydrolase</keyword>
<evidence type="ECO:0000256" key="3">
    <source>
        <dbReference type="ARBA" id="ARBA00022839"/>
    </source>
</evidence>
<dbReference type="InterPro" id="IPR013520">
    <property type="entry name" value="Ribonucl_H"/>
</dbReference>
<keyword evidence="1" id="KW-0540">Nuclease</keyword>
<dbReference type="RefSeq" id="WP_205158233.1">
    <property type="nucleotide sequence ID" value="NZ_JAFEUM010000003.1"/>
</dbReference>
<evidence type="ECO:0000256" key="2">
    <source>
        <dbReference type="ARBA" id="ARBA00022801"/>
    </source>
</evidence>
<sequence>MRLNVPGTAIDWPARFSALSKQSLYPAIMEYYQTAIPALTTPLSEVRFMAMDFETTGLDPHNDEIISIGVVPFDLNRVYLNQAKHWMLKPHQKIGDESVVIHGITHTDVKQAPDFGVIMDELIQTMSGHIMVVHYRFIERAFLSKELELRVKDGLEFPLLDTLELEALIQHAQTGGLWNRIKGKKRQSIRLGKSRTRYGLPAYTPHHALTDAIATAELLQAQVAHHFDSEQPVSDLWL</sequence>
<dbReference type="InterPro" id="IPR012337">
    <property type="entry name" value="RNaseH-like_sf"/>
</dbReference>
<evidence type="ECO:0000313" key="5">
    <source>
        <dbReference type="EMBL" id="MBM7036670.1"/>
    </source>
</evidence>
<name>A0ABS2HGJ7_9VIBR</name>
<dbReference type="GO" id="GO:0004527">
    <property type="term" value="F:exonuclease activity"/>
    <property type="evidence" value="ECO:0007669"/>
    <property type="project" value="UniProtKB-KW"/>
</dbReference>
<keyword evidence="6" id="KW-1185">Reference proteome</keyword>
<keyword evidence="3 5" id="KW-0269">Exonuclease</keyword>
<evidence type="ECO:0000256" key="1">
    <source>
        <dbReference type="ARBA" id="ARBA00022722"/>
    </source>
</evidence>
<feature type="domain" description="Exonuclease" evidence="4">
    <location>
        <begin position="47"/>
        <end position="228"/>
    </location>
</feature>
<comment type="caution">
    <text evidence="5">The sequence shown here is derived from an EMBL/GenBank/DDBJ whole genome shotgun (WGS) entry which is preliminary data.</text>
</comment>
<dbReference type="SUPFAM" id="SSF53098">
    <property type="entry name" value="Ribonuclease H-like"/>
    <property type="match status" value="1"/>
</dbReference>
<protein>
    <submittedName>
        <fullName evidence="5">3'-5' exonuclease</fullName>
    </submittedName>
</protein>
<dbReference type="CDD" id="cd06127">
    <property type="entry name" value="DEDDh"/>
    <property type="match status" value="1"/>
</dbReference>
<reference evidence="5 6" key="1">
    <citation type="submission" date="2021-02" db="EMBL/GenBank/DDBJ databases">
        <authorList>
            <person name="Park J.-S."/>
        </authorList>
    </citation>
    <scope>NUCLEOTIDE SEQUENCE [LARGE SCALE GENOMIC DNA]</scope>
    <source>
        <strain evidence="5 6">188UL20-2</strain>
    </source>
</reference>
<dbReference type="PANTHER" id="PTHR30231:SF4">
    <property type="entry name" value="PROTEIN NEN2"/>
    <property type="match status" value="1"/>
</dbReference>
<dbReference type="Gene3D" id="3.30.420.10">
    <property type="entry name" value="Ribonuclease H-like superfamily/Ribonuclease H"/>
    <property type="match status" value="1"/>
</dbReference>
<evidence type="ECO:0000313" key="6">
    <source>
        <dbReference type="Proteomes" id="UP000809621"/>
    </source>
</evidence>
<accession>A0ABS2HGJ7</accession>
<evidence type="ECO:0000259" key="4">
    <source>
        <dbReference type="SMART" id="SM00479"/>
    </source>
</evidence>
<dbReference type="Proteomes" id="UP000809621">
    <property type="component" value="Unassembled WGS sequence"/>
</dbReference>
<dbReference type="InterPro" id="IPR036397">
    <property type="entry name" value="RNaseH_sf"/>
</dbReference>
<organism evidence="5 6">
    <name type="scientific">Vibrio ulleungensis</name>
    <dbReference type="NCBI Taxonomy" id="2807619"/>
    <lineage>
        <taxon>Bacteria</taxon>
        <taxon>Pseudomonadati</taxon>
        <taxon>Pseudomonadota</taxon>
        <taxon>Gammaproteobacteria</taxon>
        <taxon>Vibrionales</taxon>
        <taxon>Vibrionaceae</taxon>
        <taxon>Vibrio</taxon>
    </lineage>
</organism>
<dbReference type="EMBL" id="JAFEUM010000003">
    <property type="protein sequence ID" value="MBM7036670.1"/>
    <property type="molecule type" value="Genomic_DNA"/>
</dbReference>
<dbReference type="NCBIfam" id="NF006602">
    <property type="entry name" value="PRK09146.1"/>
    <property type="match status" value="1"/>
</dbReference>
<gene>
    <name evidence="5" type="ORF">JQC93_09645</name>
</gene>
<dbReference type="PANTHER" id="PTHR30231">
    <property type="entry name" value="DNA POLYMERASE III SUBUNIT EPSILON"/>
    <property type="match status" value="1"/>
</dbReference>